<dbReference type="PANTHER" id="PTHR43345:SF5">
    <property type="entry name" value="3-ISOPROPYLMALATE DEHYDRATASE SMALL SUBUNIT"/>
    <property type="match status" value="1"/>
</dbReference>
<dbReference type="EC" id="4.2.1.33" evidence="6"/>
<dbReference type="SUPFAM" id="SSF52016">
    <property type="entry name" value="LeuD/IlvD-like"/>
    <property type="match status" value="1"/>
</dbReference>
<comment type="subunit">
    <text evidence="5">Heterodimer of LeuC and LeuD.</text>
</comment>
<evidence type="ECO:0000256" key="8">
    <source>
        <dbReference type="ARBA" id="ARBA00022605"/>
    </source>
</evidence>
<dbReference type="Proteomes" id="UP000318405">
    <property type="component" value="Unassembled WGS sequence"/>
</dbReference>
<name>A0A556B256_9BURK</name>
<evidence type="ECO:0000256" key="1">
    <source>
        <dbReference type="ARBA" id="ARBA00000491"/>
    </source>
</evidence>
<dbReference type="Pfam" id="PF00694">
    <property type="entry name" value="Aconitase_C"/>
    <property type="match status" value="1"/>
</dbReference>
<evidence type="ECO:0000259" key="11">
    <source>
        <dbReference type="Pfam" id="PF00694"/>
    </source>
</evidence>
<evidence type="ECO:0000313" key="13">
    <source>
        <dbReference type="Proteomes" id="UP000318405"/>
    </source>
</evidence>
<gene>
    <name evidence="12" type="primary">leuD</name>
    <name evidence="12" type="ORF">FOZ76_00660</name>
</gene>
<comment type="similarity">
    <text evidence="4">Belongs to the LeuD family. LeuD type 1 subfamily.</text>
</comment>
<evidence type="ECO:0000256" key="9">
    <source>
        <dbReference type="ARBA" id="ARBA00023239"/>
    </source>
</evidence>
<dbReference type="RefSeq" id="WP_143946180.1">
    <property type="nucleotide sequence ID" value="NZ_BAABMB010000001.1"/>
</dbReference>
<evidence type="ECO:0000256" key="10">
    <source>
        <dbReference type="ARBA" id="ARBA00023304"/>
    </source>
</evidence>
<evidence type="ECO:0000256" key="7">
    <source>
        <dbReference type="ARBA" id="ARBA00022430"/>
    </source>
</evidence>
<comment type="catalytic activity">
    <reaction evidence="1">
        <text>(2R,3S)-3-isopropylmalate = (2S)-2-isopropylmalate</text>
        <dbReference type="Rhea" id="RHEA:32287"/>
        <dbReference type="ChEBI" id="CHEBI:1178"/>
        <dbReference type="ChEBI" id="CHEBI:35121"/>
        <dbReference type="EC" id="4.2.1.33"/>
    </reaction>
</comment>
<dbReference type="InterPro" id="IPR033940">
    <property type="entry name" value="IPMI_Swivel"/>
</dbReference>
<dbReference type="UniPathway" id="UPA00048">
    <property type="reaction ID" value="UER00071"/>
</dbReference>
<evidence type="ECO:0000256" key="5">
    <source>
        <dbReference type="ARBA" id="ARBA00011271"/>
    </source>
</evidence>
<evidence type="ECO:0000256" key="3">
    <source>
        <dbReference type="ARBA" id="ARBA00004729"/>
    </source>
</evidence>
<dbReference type="InterPro" id="IPR000573">
    <property type="entry name" value="AconitaseA/IPMdHydase_ssu_swvl"/>
</dbReference>
<keyword evidence="7" id="KW-0432">Leucine biosynthesis</keyword>
<evidence type="ECO:0000256" key="2">
    <source>
        <dbReference type="ARBA" id="ARBA00002695"/>
    </source>
</evidence>
<evidence type="ECO:0000313" key="12">
    <source>
        <dbReference type="EMBL" id="TSH99271.1"/>
    </source>
</evidence>
<accession>A0A556B256</accession>
<proteinExistence type="inferred from homology"/>
<feature type="domain" description="Aconitase A/isopropylmalate dehydratase small subunit swivel" evidence="11">
    <location>
        <begin position="1"/>
        <end position="123"/>
    </location>
</feature>
<dbReference type="PANTHER" id="PTHR43345">
    <property type="entry name" value="3-ISOPROPYLMALATE DEHYDRATASE SMALL SUBUNIT 2-RELATED-RELATED"/>
    <property type="match status" value="1"/>
</dbReference>
<dbReference type="AlphaFoldDB" id="A0A556B256"/>
<protein>
    <recommendedName>
        <fullName evidence="6">3-isopropylmalate dehydratase</fullName>
        <ecNumber evidence="6">4.2.1.33</ecNumber>
    </recommendedName>
</protein>
<keyword evidence="13" id="KW-1185">Reference proteome</keyword>
<dbReference type="OrthoDB" id="9777465at2"/>
<dbReference type="GO" id="GO:0009098">
    <property type="term" value="P:L-leucine biosynthetic process"/>
    <property type="evidence" value="ECO:0007669"/>
    <property type="project" value="UniProtKB-UniPathway"/>
</dbReference>
<evidence type="ECO:0000256" key="4">
    <source>
        <dbReference type="ARBA" id="ARBA00009845"/>
    </source>
</evidence>
<keyword evidence="8" id="KW-0028">Amino-acid biosynthesis</keyword>
<reference evidence="12 13" key="1">
    <citation type="submission" date="2019-07" db="EMBL/GenBank/DDBJ databases">
        <title>Qingshengfaniella alkalisoli gen. nov., sp. nov., isolated from saline soil.</title>
        <authorList>
            <person name="Xu L."/>
            <person name="Huang X.-X."/>
            <person name="Sun J.-Q."/>
        </authorList>
    </citation>
    <scope>NUCLEOTIDE SEQUENCE [LARGE SCALE GENOMIC DNA]</scope>
    <source>
        <strain evidence="12 13">DSM 27279</strain>
    </source>
</reference>
<evidence type="ECO:0000256" key="6">
    <source>
        <dbReference type="ARBA" id="ARBA00011998"/>
    </source>
</evidence>
<dbReference type="NCBIfam" id="TIGR00171">
    <property type="entry name" value="leuD"/>
    <property type="match status" value="1"/>
</dbReference>
<comment type="function">
    <text evidence="2">Catalyzes the isomerization between 2-isopropylmalate and 3-isopropylmalate, via the formation of 2-isopropylmaleate.</text>
</comment>
<comment type="pathway">
    <text evidence="3">Amino-acid biosynthesis; L-leucine biosynthesis; L-leucine from 3-methyl-2-oxobutanoate: step 2/4.</text>
</comment>
<keyword evidence="9 12" id="KW-0456">Lyase</keyword>
<dbReference type="InterPro" id="IPR015928">
    <property type="entry name" value="Aconitase/3IPM_dehydase_swvl"/>
</dbReference>
<dbReference type="GO" id="GO:0009316">
    <property type="term" value="C:3-isopropylmalate dehydratase complex"/>
    <property type="evidence" value="ECO:0007669"/>
    <property type="project" value="InterPro"/>
</dbReference>
<dbReference type="GO" id="GO:0003861">
    <property type="term" value="F:3-isopropylmalate dehydratase activity"/>
    <property type="evidence" value="ECO:0007669"/>
    <property type="project" value="UniProtKB-EC"/>
</dbReference>
<dbReference type="EMBL" id="VLTJ01000001">
    <property type="protein sequence ID" value="TSH99271.1"/>
    <property type="molecule type" value="Genomic_DNA"/>
</dbReference>
<comment type="caution">
    <text evidence="12">The sequence shown here is derived from an EMBL/GenBank/DDBJ whole genome shotgun (WGS) entry which is preliminary data.</text>
</comment>
<dbReference type="CDD" id="cd01577">
    <property type="entry name" value="IPMI_Swivel"/>
    <property type="match status" value="1"/>
</dbReference>
<dbReference type="Gene3D" id="3.20.19.10">
    <property type="entry name" value="Aconitase, domain 4"/>
    <property type="match status" value="1"/>
</dbReference>
<organism evidence="12 13">
    <name type="scientific">Verticiella sediminum</name>
    <dbReference type="NCBI Taxonomy" id="1247510"/>
    <lineage>
        <taxon>Bacteria</taxon>
        <taxon>Pseudomonadati</taxon>
        <taxon>Pseudomonadota</taxon>
        <taxon>Betaproteobacteria</taxon>
        <taxon>Burkholderiales</taxon>
        <taxon>Alcaligenaceae</taxon>
        <taxon>Verticiella</taxon>
    </lineage>
</organism>
<sequence length="210" mass="23085">MESFVKVSGIAVPMMRVNIDTDQITPGKELVRSALDGDFARALFSNQRYLPDGSPDPGFILNRAPWDKSVFLLADRNFGCGSSRESAPKALRDWGFRGVIAPSFGGIFFNNSFRNGLLPVELPIEQVSELARQMQAAGGNAQVTVDLRAQSVTAPDGRQFPFTSPPVLRTMLLEGLDEIGLTLSRRKEIDAFRTRDRRARPWAYAVAPGG</sequence>
<keyword evidence="10" id="KW-0100">Branched-chain amino acid biosynthesis</keyword>
<dbReference type="NCBIfam" id="NF002458">
    <property type="entry name" value="PRK01641.1"/>
    <property type="match status" value="1"/>
</dbReference>
<dbReference type="InterPro" id="IPR004431">
    <property type="entry name" value="3-IsopropMal_deHydase_ssu"/>
</dbReference>
<dbReference type="InterPro" id="IPR050075">
    <property type="entry name" value="LeuD"/>
</dbReference>